<name>A0A9P5ZUL9_PLEER</name>
<reference evidence="2" key="1">
    <citation type="submission" date="2020-11" db="EMBL/GenBank/DDBJ databases">
        <authorList>
            <consortium name="DOE Joint Genome Institute"/>
            <person name="Ahrendt S."/>
            <person name="Riley R."/>
            <person name="Andreopoulos W."/>
            <person name="Labutti K."/>
            <person name="Pangilinan J."/>
            <person name="Ruiz-Duenas F.J."/>
            <person name="Barrasa J.M."/>
            <person name="Sanchez-Garcia M."/>
            <person name="Camarero S."/>
            <person name="Miyauchi S."/>
            <person name="Serrano A."/>
            <person name="Linde D."/>
            <person name="Babiker R."/>
            <person name="Drula E."/>
            <person name="Ayuso-Fernandez I."/>
            <person name="Pacheco R."/>
            <person name="Padilla G."/>
            <person name="Ferreira P."/>
            <person name="Barriuso J."/>
            <person name="Kellner H."/>
            <person name="Castanera R."/>
            <person name="Alfaro M."/>
            <person name="Ramirez L."/>
            <person name="Pisabarro A.G."/>
            <person name="Kuo A."/>
            <person name="Tritt A."/>
            <person name="Lipzen A."/>
            <person name="He G."/>
            <person name="Yan M."/>
            <person name="Ng V."/>
            <person name="Cullen D."/>
            <person name="Martin F."/>
            <person name="Rosso M.-N."/>
            <person name="Henrissat B."/>
            <person name="Hibbett D."/>
            <person name="Martinez A.T."/>
            <person name="Grigoriev I.V."/>
        </authorList>
    </citation>
    <scope>NUCLEOTIDE SEQUENCE</scope>
    <source>
        <strain evidence="2">ATCC 90797</strain>
    </source>
</reference>
<dbReference type="OrthoDB" id="2587968at2759"/>
<evidence type="ECO:0000313" key="3">
    <source>
        <dbReference type="Proteomes" id="UP000807025"/>
    </source>
</evidence>
<protein>
    <submittedName>
        <fullName evidence="2">Uncharacterized protein</fullName>
    </submittedName>
</protein>
<organism evidence="2 3">
    <name type="scientific">Pleurotus eryngii</name>
    <name type="common">Boletus of the steppes</name>
    <dbReference type="NCBI Taxonomy" id="5323"/>
    <lineage>
        <taxon>Eukaryota</taxon>
        <taxon>Fungi</taxon>
        <taxon>Dikarya</taxon>
        <taxon>Basidiomycota</taxon>
        <taxon>Agaricomycotina</taxon>
        <taxon>Agaricomycetes</taxon>
        <taxon>Agaricomycetidae</taxon>
        <taxon>Agaricales</taxon>
        <taxon>Pleurotineae</taxon>
        <taxon>Pleurotaceae</taxon>
        <taxon>Pleurotus</taxon>
    </lineage>
</organism>
<dbReference type="EMBL" id="MU154581">
    <property type="protein sequence ID" value="KAF9493787.1"/>
    <property type="molecule type" value="Genomic_DNA"/>
</dbReference>
<accession>A0A9P5ZUL9</accession>
<sequence length="116" mass="12347">MTELHQNLLSGTRRTTMNVAKLASQSSVALNEGVAIVRKVIKSLPPSASFTTSELYQLALKESPSPGFKPFLRSGTRPTVHGIGLPSSKPGPKPPHPDHPISSKTCVSLQNLVSAH</sequence>
<feature type="region of interest" description="Disordered" evidence="1">
    <location>
        <begin position="73"/>
        <end position="106"/>
    </location>
</feature>
<evidence type="ECO:0000313" key="2">
    <source>
        <dbReference type="EMBL" id="KAF9493787.1"/>
    </source>
</evidence>
<gene>
    <name evidence="2" type="ORF">BDN71DRAFT_1472297</name>
</gene>
<proteinExistence type="predicted"/>
<keyword evidence="3" id="KW-1185">Reference proteome</keyword>
<dbReference type="AlphaFoldDB" id="A0A9P5ZUL9"/>
<dbReference type="Proteomes" id="UP000807025">
    <property type="component" value="Unassembled WGS sequence"/>
</dbReference>
<evidence type="ECO:0000256" key="1">
    <source>
        <dbReference type="SAM" id="MobiDB-lite"/>
    </source>
</evidence>
<comment type="caution">
    <text evidence="2">The sequence shown here is derived from an EMBL/GenBank/DDBJ whole genome shotgun (WGS) entry which is preliminary data.</text>
</comment>